<dbReference type="EMBL" id="JBFOLK010000003">
    <property type="protein sequence ID" value="KAL2526598.1"/>
    <property type="molecule type" value="Genomic_DNA"/>
</dbReference>
<keyword evidence="2" id="KW-1185">Reference proteome</keyword>
<name>A0ABD1UPD2_9LAMI</name>
<protein>
    <submittedName>
        <fullName evidence="1">Uncharacterized protein</fullName>
    </submittedName>
</protein>
<proteinExistence type="predicted"/>
<organism evidence="1 2">
    <name type="scientific">Abeliophyllum distichum</name>
    <dbReference type="NCBI Taxonomy" id="126358"/>
    <lineage>
        <taxon>Eukaryota</taxon>
        <taxon>Viridiplantae</taxon>
        <taxon>Streptophyta</taxon>
        <taxon>Embryophyta</taxon>
        <taxon>Tracheophyta</taxon>
        <taxon>Spermatophyta</taxon>
        <taxon>Magnoliopsida</taxon>
        <taxon>eudicotyledons</taxon>
        <taxon>Gunneridae</taxon>
        <taxon>Pentapetalae</taxon>
        <taxon>asterids</taxon>
        <taxon>lamiids</taxon>
        <taxon>Lamiales</taxon>
        <taxon>Oleaceae</taxon>
        <taxon>Forsythieae</taxon>
        <taxon>Abeliophyllum</taxon>
    </lineage>
</organism>
<gene>
    <name evidence="1" type="ORF">Adt_11652</name>
</gene>
<evidence type="ECO:0000313" key="2">
    <source>
        <dbReference type="Proteomes" id="UP001604336"/>
    </source>
</evidence>
<dbReference type="Proteomes" id="UP001604336">
    <property type="component" value="Unassembled WGS sequence"/>
</dbReference>
<accession>A0ABD1UPD2</accession>
<evidence type="ECO:0000313" key="1">
    <source>
        <dbReference type="EMBL" id="KAL2526598.1"/>
    </source>
</evidence>
<reference evidence="2" key="1">
    <citation type="submission" date="2024-07" db="EMBL/GenBank/DDBJ databases">
        <title>Two chromosome-level genome assemblies of Korean endemic species Abeliophyllum distichum and Forsythia ovata (Oleaceae).</title>
        <authorList>
            <person name="Jang H."/>
        </authorList>
    </citation>
    <scope>NUCLEOTIDE SEQUENCE [LARGE SCALE GENOMIC DNA]</scope>
</reference>
<dbReference type="AlphaFoldDB" id="A0ABD1UPD2"/>
<comment type="caution">
    <text evidence="1">The sequence shown here is derived from an EMBL/GenBank/DDBJ whole genome shotgun (WGS) entry which is preliminary data.</text>
</comment>
<sequence>MFLSDRSTPKKVAGIHEIDGLAATNAQLAALTKQVELLVKTQTQGVNVVQTTMMCENCGANHSTSDCMLLASPDEQLAIQLSDRTLGTLPSNIVTNPKEQVQAITTRSGVQLPEIHMKQPEKKDEKLVVEDEVVGKQLAQSQEENPKESVESSKAKAPVHVKAYVPFPFLRDCKSTSLTSNLQNFLKFSENFISTSHSPTH</sequence>